<evidence type="ECO:0000259" key="1">
    <source>
        <dbReference type="PROSITE" id="PS50263"/>
    </source>
</evidence>
<dbReference type="InterPro" id="IPR003010">
    <property type="entry name" value="C-N_Hydrolase"/>
</dbReference>
<dbReference type="Gene3D" id="3.60.110.10">
    <property type="entry name" value="Carbon-nitrogen hydrolase"/>
    <property type="match status" value="1"/>
</dbReference>
<dbReference type="InterPro" id="IPR036526">
    <property type="entry name" value="C-N_Hydrolase_sf"/>
</dbReference>
<dbReference type="PROSITE" id="PS50263">
    <property type="entry name" value="CN_HYDROLASE"/>
    <property type="match status" value="1"/>
</dbReference>
<dbReference type="GO" id="GO:0006541">
    <property type="term" value="P:glutamine metabolic process"/>
    <property type="evidence" value="ECO:0007669"/>
    <property type="project" value="TreeGrafter"/>
</dbReference>
<proteinExistence type="predicted"/>
<keyword evidence="3" id="KW-1185">Reference proteome</keyword>
<dbReference type="PANTHER" id="PTHR23088:SF30">
    <property type="entry name" value="OMEGA-AMIDASE NIT2"/>
    <property type="match status" value="1"/>
</dbReference>
<evidence type="ECO:0000313" key="2">
    <source>
        <dbReference type="EnsemblPlants" id="OB03G15690.1"/>
    </source>
</evidence>
<dbReference type="STRING" id="4533.J3LKJ3"/>
<dbReference type="SUPFAM" id="SSF56317">
    <property type="entry name" value="Carbon-nitrogen hydrolase"/>
    <property type="match status" value="1"/>
</dbReference>
<dbReference type="HOGENOM" id="CLU_106460_0_0_1"/>
<evidence type="ECO:0000313" key="3">
    <source>
        <dbReference type="Proteomes" id="UP000006038"/>
    </source>
</evidence>
<dbReference type="AlphaFoldDB" id="J3LKJ3"/>
<dbReference type="Gramene" id="OB03G15690.1">
    <property type="protein sequence ID" value="OB03G15690.1"/>
    <property type="gene ID" value="OB03G15690"/>
</dbReference>
<dbReference type="GO" id="GO:0006528">
    <property type="term" value="P:asparagine metabolic process"/>
    <property type="evidence" value="ECO:0007669"/>
    <property type="project" value="TreeGrafter"/>
</dbReference>
<dbReference type="GO" id="GO:0050152">
    <property type="term" value="F:omega-amidase activity"/>
    <property type="evidence" value="ECO:0007669"/>
    <property type="project" value="TreeGrafter"/>
</dbReference>
<reference evidence="2" key="2">
    <citation type="submission" date="2013-04" db="UniProtKB">
        <authorList>
            <consortium name="EnsemblPlants"/>
        </authorList>
    </citation>
    <scope>IDENTIFICATION</scope>
</reference>
<dbReference type="EnsemblPlants" id="OB03G15690.1">
    <property type="protein sequence ID" value="OB03G15690.1"/>
    <property type="gene ID" value="OB03G15690"/>
</dbReference>
<protein>
    <recommendedName>
        <fullName evidence="1">CN hydrolase domain-containing protein</fullName>
    </recommendedName>
</protein>
<dbReference type="eggNOG" id="KOG0806">
    <property type="taxonomic scope" value="Eukaryota"/>
</dbReference>
<dbReference type="GO" id="GO:0006107">
    <property type="term" value="P:oxaloacetate metabolic process"/>
    <property type="evidence" value="ECO:0007669"/>
    <property type="project" value="TreeGrafter"/>
</dbReference>
<dbReference type="Pfam" id="PF00795">
    <property type="entry name" value="CN_hydrolase"/>
    <property type="match status" value="1"/>
</dbReference>
<name>J3LKJ3_ORYBR</name>
<organism evidence="2">
    <name type="scientific">Oryza brachyantha</name>
    <name type="common">malo sina</name>
    <dbReference type="NCBI Taxonomy" id="4533"/>
    <lineage>
        <taxon>Eukaryota</taxon>
        <taxon>Viridiplantae</taxon>
        <taxon>Streptophyta</taxon>
        <taxon>Embryophyta</taxon>
        <taxon>Tracheophyta</taxon>
        <taxon>Spermatophyta</taxon>
        <taxon>Magnoliopsida</taxon>
        <taxon>Liliopsida</taxon>
        <taxon>Poales</taxon>
        <taxon>Poaceae</taxon>
        <taxon>BOP clade</taxon>
        <taxon>Oryzoideae</taxon>
        <taxon>Oryzeae</taxon>
        <taxon>Oryzinae</taxon>
        <taxon>Oryza</taxon>
    </lineage>
</organism>
<dbReference type="PANTHER" id="PTHR23088">
    <property type="entry name" value="NITRILASE-RELATED"/>
    <property type="match status" value="1"/>
</dbReference>
<accession>J3LKJ3</accession>
<feature type="domain" description="CN hydrolase" evidence="1">
    <location>
        <begin position="4"/>
        <end position="221"/>
    </location>
</feature>
<reference evidence="2" key="1">
    <citation type="journal article" date="2013" name="Nat. Commun.">
        <title>Whole-genome sequencing of Oryza brachyantha reveals mechanisms underlying Oryza genome evolution.</title>
        <authorList>
            <person name="Chen J."/>
            <person name="Huang Q."/>
            <person name="Gao D."/>
            <person name="Wang J."/>
            <person name="Lang Y."/>
            <person name="Liu T."/>
            <person name="Li B."/>
            <person name="Bai Z."/>
            <person name="Luis Goicoechea J."/>
            <person name="Liang C."/>
            <person name="Chen C."/>
            <person name="Zhang W."/>
            <person name="Sun S."/>
            <person name="Liao Y."/>
            <person name="Zhang X."/>
            <person name="Yang L."/>
            <person name="Song C."/>
            <person name="Wang M."/>
            <person name="Shi J."/>
            <person name="Liu G."/>
            <person name="Liu J."/>
            <person name="Zhou H."/>
            <person name="Zhou W."/>
            <person name="Yu Q."/>
            <person name="An N."/>
            <person name="Chen Y."/>
            <person name="Cai Q."/>
            <person name="Wang B."/>
            <person name="Liu B."/>
            <person name="Min J."/>
            <person name="Huang Y."/>
            <person name="Wu H."/>
            <person name="Li Z."/>
            <person name="Zhang Y."/>
            <person name="Yin Y."/>
            <person name="Song W."/>
            <person name="Jiang J."/>
            <person name="Jackson S.A."/>
            <person name="Wing R.A."/>
            <person name="Wang J."/>
            <person name="Chen M."/>
        </authorList>
    </citation>
    <scope>NUCLEOTIDE SEQUENCE [LARGE SCALE GENOMIC DNA]</scope>
    <source>
        <strain evidence="2">cv. IRGC 101232</strain>
    </source>
</reference>
<sequence>MTEIKSAISIGIQLGRDVEPSLLGCHRLGAKGKSNDEIWNGPYSNDSFPEYAEDIEAGGDAAPSFSMMSEVARSLQITLVGGSISERSGNKLYNTCCVFGSDGKLKGKHRKIHLFDIDIPGKITFKESKTLTAGLDLTVVDTDVGRIGIGICYDIRFQELAMLYAARGAHLLCYPGAFNMTTGPLHWELLQRARAADNQVFGTLLCWILLFYRSSLFMLPI</sequence>
<dbReference type="Proteomes" id="UP000006038">
    <property type="component" value="Chromosome 3"/>
</dbReference>
<dbReference type="GO" id="GO:0005739">
    <property type="term" value="C:mitochondrion"/>
    <property type="evidence" value="ECO:0007669"/>
    <property type="project" value="TreeGrafter"/>
</dbReference>